<dbReference type="PANTHER" id="PTHR45398:SF1">
    <property type="entry name" value="ENZYME, PUTATIVE (JCVI)-RELATED"/>
    <property type="match status" value="1"/>
</dbReference>
<gene>
    <name evidence="2" type="ORF">ACFFNX_50690</name>
</gene>
<feature type="domain" description="Condensation" evidence="1">
    <location>
        <begin position="7"/>
        <end position="269"/>
    </location>
</feature>
<dbReference type="Gene3D" id="3.30.559.30">
    <property type="entry name" value="Nonribosomal peptide synthetase, condensation domain"/>
    <property type="match status" value="1"/>
</dbReference>
<evidence type="ECO:0000259" key="1">
    <source>
        <dbReference type="Pfam" id="PF00668"/>
    </source>
</evidence>
<evidence type="ECO:0000313" key="3">
    <source>
        <dbReference type="Proteomes" id="UP001589627"/>
    </source>
</evidence>
<dbReference type="RefSeq" id="WP_378213662.1">
    <property type="nucleotide sequence ID" value="NZ_JBHLZP010001089.1"/>
</dbReference>
<dbReference type="Proteomes" id="UP001589627">
    <property type="component" value="Unassembled WGS sequence"/>
</dbReference>
<reference evidence="2 3" key="1">
    <citation type="submission" date="2024-09" db="EMBL/GenBank/DDBJ databases">
        <authorList>
            <person name="Sun Q."/>
            <person name="Mori K."/>
        </authorList>
    </citation>
    <scope>NUCLEOTIDE SEQUENCE [LARGE SCALE GENOMIC DNA]</scope>
    <source>
        <strain evidence="2 3">TBRC 0563</strain>
    </source>
</reference>
<name>A0ABV5Z1D6_9ACTN</name>
<dbReference type="EMBL" id="JBHLZP010001089">
    <property type="protein sequence ID" value="MFB9840442.1"/>
    <property type="molecule type" value="Genomic_DNA"/>
</dbReference>
<dbReference type="InterPro" id="IPR001242">
    <property type="entry name" value="Condensation_dom"/>
</dbReference>
<organism evidence="2 3">
    <name type="scientific">Actinoallomurus acaciae</name>
    <dbReference type="NCBI Taxonomy" id="502577"/>
    <lineage>
        <taxon>Bacteria</taxon>
        <taxon>Bacillati</taxon>
        <taxon>Actinomycetota</taxon>
        <taxon>Actinomycetes</taxon>
        <taxon>Streptosporangiales</taxon>
        <taxon>Thermomonosporaceae</taxon>
        <taxon>Actinoallomurus</taxon>
    </lineage>
</organism>
<keyword evidence="3" id="KW-1185">Reference proteome</keyword>
<comment type="caution">
    <text evidence="2">The sequence shown here is derived from an EMBL/GenBank/DDBJ whole genome shotgun (WGS) entry which is preliminary data.</text>
</comment>
<sequence length="298" mass="31514">TAELDLWTGMLAGPDPALTHRPLDPVGDLASVRRHTVRLSAERTGPLLTAVPAAFHAEVNDVLLTALALAVADWRRRRGLGDRTDVLIALEGHGREEQAVPGADLSRTVGWFTSIFPVRLDPGISALDGPAGGSALKRVKEQLRALPDHGLGYGLLRHLHAGTGPDLAKLPVPQISFNYLGRFAVEDDPAEPWRPVAGAGVLAGGFDAAMPVAPYTLEINAYTQDTARGPELGVTWAWPGALLPEPAVTDLAATWFTALDGLAAHATAPGAGGHTPSDMTLALGQDEIEEFEAEWQQP</sequence>
<accession>A0ABV5Z1D6</accession>
<dbReference type="SUPFAM" id="SSF52777">
    <property type="entry name" value="CoA-dependent acyltransferases"/>
    <property type="match status" value="1"/>
</dbReference>
<protein>
    <submittedName>
        <fullName evidence="2">Condensation domain-containing protein</fullName>
    </submittedName>
</protein>
<proteinExistence type="predicted"/>
<dbReference type="InterPro" id="IPR010060">
    <property type="entry name" value="NRPS_synth"/>
</dbReference>
<evidence type="ECO:0000313" key="2">
    <source>
        <dbReference type="EMBL" id="MFB9840442.1"/>
    </source>
</evidence>
<dbReference type="PANTHER" id="PTHR45398">
    <property type="match status" value="1"/>
</dbReference>
<dbReference type="NCBIfam" id="TIGR01720">
    <property type="entry name" value="NRPS-para261"/>
    <property type="match status" value="1"/>
</dbReference>
<dbReference type="Pfam" id="PF00668">
    <property type="entry name" value="Condensation"/>
    <property type="match status" value="1"/>
</dbReference>
<feature type="non-terminal residue" evidence="2">
    <location>
        <position position="1"/>
    </location>
</feature>